<feature type="region of interest" description="Disordered" evidence="1">
    <location>
        <begin position="135"/>
        <end position="178"/>
    </location>
</feature>
<dbReference type="AlphaFoldDB" id="A0ABD2XGG0"/>
<sequence length="335" mass="38317">MENRAFDDEQRRLHQAQMQYHQQANLQQQQLQQHVYPNQQQLHIQDNSMDFRLLEQSYNGAYPNQQRAPSESHHLYEDIVHPYATSASFQRNLTLPLRNNKSCESLDKLASSVRVTSRERTLIVDRINRDDTLEYCRPHSETDSAASDRQQRNNRRPKKDCRHCKSRVSPSENHRHSQMPLQLNMQTPQKLQQQQQQQQIYGEQTIYGLDPSAYGLPHPDYLAPGVVYAIGCNSNDCGSHLVSCSSSGESAGTLPRFNNHSQESSFDGKALIAQPKGNRAGMKINSIYAQDQWHLGKDPGLFIGESKNQSSPFQRLISYEKLMNGVDNNLAVLSR</sequence>
<dbReference type="EMBL" id="JBJJXI010000027">
    <property type="protein sequence ID" value="KAL3404014.1"/>
    <property type="molecule type" value="Genomic_DNA"/>
</dbReference>
<name>A0ABD2XGG0_9HYME</name>
<accession>A0ABD2XGG0</accession>
<protein>
    <submittedName>
        <fullName evidence="2">Uncharacterized protein</fullName>
    </submittedName>
</protein>
<organism evidence="2 3">
    <name type="scientific">Trichogramma kaykai</name>
    <dbReference type="NCBI Taxonomy" id="54128"/>
    <lineage>
        <taxon>Eukaryota</taxon>
        <taxon>Metazoa</taxon>
        <taxon>Ecdysozoa</taxon>
        <taxon>Arthropoda</taxon>
        <taxon>Hexapoda</taxon>
        <taxon>Insecta</taxon>
        <taxon>Pterygota</taxon>
        <taxon>Neoptera</taxon>
        <taxon>Endopterygota</taxon>
        <taxon>Hymenoptera</taxon>
        <taxon>Apocrita</taxon>
        <taxon>Proctotrupomorpha</taxon>
        <taxon>Chalcidoidea</taxon>
        <taxon>Trichogrammatidae</taxon>
        <taxon>Trichogramma</taxon>
    </lineage>
</organism>
<evidence type="ECO:0000256" key="1">
    <source>
        <dbReference type="SAM" id="MobiDB-lite"/>
    </source>
</evidence>
<proteinExistence type="predicted"/>
<feature type="compositionally biased region" description="Basic residues" evidence="1">
    <location>
        <begin position="152"/>
        <end position="166"/>
    </location>
</feature>
<keyword evidence="3" id="KW-1185">Reference proteome</keyword>
<reference evidence="2 3" key="1">
    <citation type="journal article" date="2024" name="bioRxiv">
        <title>A reference genome for Trichogramma kaykai: A tiny desert-dwelling parasitoid wasp with competing sex-ratio distorters.</title>
        <authorList>
            <person name="Culotta J."/>
            <person name="Lindsey A.R."/>
        </authorList>
    </citation>
    <scope>NUCLEOTIDE SEQUENCE [LARGE SCALE GENOMIC DNA]</scope>
    <source>
        <strain evidence="2 3">KSX58</strain>
    </source>
</reference>
<dbReference type="Proteomes" id="UP001627154">
    <property type="component" value="Unassembled WGS sequence"/>
</dbReference>
<evidence type="ECO:0000313" key="2">
    <source>
        <dbReference type="EMBL" id="KAL3404014.1"/>
    </source>
</evidence>
<evidence type="ECO:0000313" key="3">
    <source>
        <dbReference type="Proteomes" id="UP001627154"/>
    </source>
</evidence>
<gene>
    <name evidence="2" type="ORF">TKK_003403</name>
</gene>
<comment type="caution">
    <text evidence="2">The sequence shown here is derived from an EMBL/GenBank/DDBJ whole genome shotgun (WGS) entry which is preliminary data.</text>
</comment>